<gene>
    <name evidence="2" type="ORF">PV02_10730</name>
</gene>
<sequence length="287" mass="32399">MSKKTIGELFGENEKILSSLNIGSTLSDLNKMMLPSHTSLFQGRQKSVKKTIAQINDSDNSGNAESIDVCEICNKNINNYMFFSLRKYEEVQVGNHLEDKLIECDNFCSDSCLKEFSDKHEETIEEYELYEVRRCSSYYDCLDLGNIRGICEKQERLDYEHGLLSPKLYNFCEPADAGIIKASINIKKQLDEGSKQNAFHFKLTAAMTVLVILLTIFNTYLILETNYEQQLGNIDTKLGAINNSLSSLNDQASNISSDLDSNTILASSYLLNTFDNTNQSVEFSNKS</sequence>
<reference evidence="2 3" key="1">
    <citation type="journal article" date="2011" name="Appl. Environ. Microbiol.">
        <title>Methanogenic archaea isolated from Taiwan's Chelungpu fault.</title>
        <authorList>
            <person name="Wu S.Y."/>
            <person name="Lai M.C."/>
        </authorList>
    </citation>
    <scope>NUCLEOTIDE SEQUENCE [LARGE SCALE GENOMIC DNA]</scope>
    <source>
        <strain evidence="2 3">St545Mb</strain>
    </source>
</reference>
<feature type="transmembrane region" description="Helical" evidence="1">
    <location>
        <begin position="203"/>
        <end position="223"/>
    </location>
</feature>
<evidence type="ECO:0000313" key="3">
    <source>
        <dbReference type="Proteomes" id="UP001206983"/>
    </source>
</evidence>
<keyword evidence="1" id="KW-1133">Transmembrane helix</keyword>
<proteinExistence type="predicted"/>
<protein>
    <submittedName>
        <fullName evidence="2">Uncharacterized protein</fullName>
    </submittedName>
</protein>
<dbReference type="EMBL" id="JTEO01000006">
    <property type="protein sequence ID" value="MCQ6963555.1"/>
    <property type="molecule type" value="Genomic_DNA"/>
</dbReference>
<name>A0AAE3HBI0_9EURY</name>
<keyword evidence="3" id="KW-1185">Reference proteome</keyword>
<dbReference type="RefSeq" id="WP_256623447.1">
    <property type="nucleotide sequence ID" value="NZ_JTEO01000006.1"/>
</dbReference>
<accession>A0AAE3HBI0</accession>
<evidence type="ECO:0000256" key="1">
    <source>
        <dbReference type="SAM" id="Phobius"/>
    </source>
</evidence>
<dbReference type="AlphaFoldDB" id="A0AAE3HBI0"/>
<keyword evidence="1" id="KW-0472">Membrane</keyword>
<evidence type="ECO:0000313" key="2">
    <source>
        <dbReference type="EMBL" id="MCQ6963555.1"/>
    </source>
</evidence>
<dbReference type="Proteomes" id="UP001206983">
    <property type="component" value="Unassembled WGS sequence"/>
</dbReference>
<keyword evidence="1" id="KW-0812">Transmembrane</keyword>
<comment type="caution">
    <text evidence="2">The sequence shown here is derived from an EMBL/GenBank/DDBJ whole genome shotgun (WGS) entry which is preliminary data.</text>
</comment>
<organism evidence="2 3">
    <name type="scientific">Methanolobus chelungpuianus</name>
    <dbReference type="NCBI Taxonomy" id="502115"/>
    <lineage>
        <taxon>Archaea</taxon>
        <taxon>Methanobacteriati</taxon>
        <taxon>Methanobacteriota</taxon>
        <taxon>Stenosarchaea group</taxon>
        <taxon>Methanomicrobia</taxon>
        <taxon>Methanosarcinales</taxon>
        <taxon>Methanosarcinaceae</taxon>
        <taxon>Methanolobus</taxon>
    </lineage>
</organism>